<evidence type="ECO:0008006" key="6">
    <source>
        <dbReference type="Google" id="ProtNLM"/>
    </source>
</evidence>
<dbReference type="SUPFAM" id="SSF52047">
    <property type="entry name" value="RNI-like"/>
    <property type="match status" value="1"/>
</dbReference>
<name>A0A819YH24_9BILA</name>
<sequence>MISYAPTIISPSLKYITIKNSELRWSKLNRLFQCTPRLEYLSTTVTSVIDDNYISSSLSTLTKWNLETFSKFNTSNTNVFFQNMSNLCYLKVILHFQLIDGHQWKQIIRNYLPKLKIFRLKTNKTIRLDDNIEERANALINSFRDSFWIDEHKWFVRCLILSRFLRLFTHSYRLKYYETRCDSWKSTCPYDDYQKFQYDMVRTCFHEFLEKFALSHIHLPNIKYLDIKFPINDQFWSNIPSLNRLDLLRISSHADTFQSQLQALLNRAPHLRRLHISQDASLPLQRSLFIYTHRSIFLLDLHECYHYFNEEECLTLSRSPLGIQCEALFIQLNNRQSIISLVRNMINLRALNIYWNDDKVFQHSQQTNNNDRNQNEKKQVLDELVQWLKDELPSTYLISADPHYTHDISIWI</sequence>
<organism evidence="4 5">
    <name type="scientific">Rotaria sordida</name>
    <dbReference type="NCBI Taxonomy" id="392033"/>
    <lineage>
        <taxon>Eukaryota</taxon>
        <taxon>Metazoa</taxon>
        <taxon>Spiralia</taxon>
        <taxon>Gnathifera</taxon>
        <taxon>Rotifera</taxon>
        <taxon>Eurotatoria</taxon>
        <taxon>Bdelloidea</taxon>
        <taxon>Philodinida</taxon>
        <taxon>Philodinidae</taxon>
        <taxon>Rotaria</taxon>
    </lineage>
</organism>
<dbReference type="Proteomes" id="UP000663889">
    <property type="component" value="Unassembled WGS sequence"/>
</dbReference>
<comment type="caution">
    <text evidence="4">The sequence shown here is derived from an EMBL/GenBank/DDBJ whole genome shotgun (WGS) entry which is preliminary data.</text>
</comment>
<protein>
    <recommendedName>
        <fullName evidence="6">F-box domain-containing protein</fullName>
    </recommendedName>
</protein>
<dbReference type="Gene3D" id="3.80.10.10">
    <property type="entry name" value="Ribonuclease Inhibitor"/>
    <property type="match status" value="1"/>
</dbReference>
<evidence type="ECO:0000313" key="1">
    <source>
        <dbReference type="EMBL" id="CAF1336991.1"/>
    </source>
</evidence>
<gene>
    <name evidence="4" type="ORF">FNK824_LOCUS33972</name>
    <name evidence="3" type="ORF">OTI717_LOCUS33601</name>
    <name evidence="1" type="ORF">RFH988_LOCUS31571</name>
    <name evidence="2" type="ORF">SEV965_LOCUS31918</name>
</gene>
<evidence type="ECO:0000313" key="3">
    <source>
        <dbReference type="EMBL" id="CAF4089451.1"/>
    </source>
</evidence>
<evidence type="ECO:0000313" key="5">
    <source>
        <dbReference type="Proteomes" id="UP000663874"/>
    </source>
</evidence>
<dbReference type="InterPro" id="IPR032675">
    <property type="entry name" value="LRR_dom_sf"/>
</dbReference>
<dbReference type="EMBL" id="CAJOBE010012898">
    <property type="protein sequence ID" value="CAF4156699.1"/>
    <property type="molecule type" value="Genomic_DNA"/>
</dbReference>
<dbReference type="EMBL" id="CAJOAX010011232">
    <property type="protein sequence ID" value="CAF4089451.1"/>
    <property type="molecule type" value="Genomic_DNA"/>
</dbReference>
<accession>A0A819YH24</accession>
<evidence type="ECO:0000313" key="2">
    <source>
        <dbReference type="EMBL" id="CAF1412403.1"/>
    </source>
</evidence>
<dbReference type="EMBL" id="CAJNOO010003433">
    <property type="protein sequence ID" value="CAF1336991.1"/>
    <property type="molecule type" value="Genomic_DNA"/>
</dbReference>
<dbReference type="Proteomes" id="UP000663874">
    <property type="component" value="Unassembled WGS sequence"/>
</dbReference>
<dbReference type="EMBL" id="CAJNOU010003831">
    <property type="protein sequence ID" value="CAF1412403.1"/>
    <property type="molecule type" value="Genomic_DNA"/>
</dbReference>
<reference evidence="4" key="1">
    <citation type="submission" date="2021-02" db="EMBL/GenBank/DDBJ databases">
        <authorList>
            <person name="Nowell W R."/>
        </authorList>
    </citation>
    <scope>NUCLEOTIDE SEQUENCE</scope>
</reference>
<proteinExistence type="predicted"/>
<dbReference type="Proteomes" id="UP000663882">
    <property type="component" value="Unassembled WGS sequence"/>
</dbReference>
<evidence type="ECO:0000313" key="4">
    <source>
        <dbReference type="EMBL" id="CAF4156699.1"/>
    </source>
</evidence>
<dbReference type="OrthoDB" id="10431112at2759"/>
<dbReference type="Proteomes" id="UP000663823">
    <property type="component" value="Unassembled WGS sequence"/>
</dbReference>
<dbReference type="AlphaFoldDB" id="A0A819YH24"/>